<evidence type="ECO:0000313" key="2">
    <source>
        <dbReference type="Proteomes" id="UP000799423"/>
    </source>
</evidence>
<sequence>MYLSEPIVLGATKNTLVPFLLSLQTSTMPVMTCRCLIIGHSIPQSPSVTPKSGSPVALTRRKGKEKDLERMITPESSSPSALITIRGRALHDRPTNPAYVSYARHLSLPQAKTPATQIVYDDEQEQEADATSTREPTVVVPRTTLLAEAHLAMGDMPTSATTTSAL</sequence>
<proteinExistence type="predicted"/>
<dbReference type="AlphaFoldDB" id="A0A6A7B7D5"/>
<accession>A0A6A7B7D5</accession>
<protein>
    <submittedName>
        <fullName evidence="1">Uncharacterized protein</fullName>
    </submittedName>
</protein>
<organism evidence="1 2">
    <name type="scientific">Plenodomus tracheiphilus IPT5</name>
    <dbReference type="NCBI Taxonomy" id="1408161"/>
    <lineage>
        <taxon>Eukaryota</taxon>
        <taxon>Fungi</taxon>
        <taxon>Dikarya</taxon>
        <taxon>Ascomycota</taxon>
        <taxon>Pezizomycotina</taxon>
        <taxon>Dothideomycetes</taxon>
        <taxon>Pleosporomycetidae</taxon>
        <taxon>Pleosporales</taxon>
        <taxon>Pleosporineae</taxon>
        <taxon>Leptosphaeriaceae</taxon>
        <taxon>Plenodomus</taxon>
    </lineage>
</organism>
<keyword evidence="2" id="KW-1185">Reference proteome</keyword>
<gene>
    <name evidence="1" type="ORF">T440DRAFT_479302</name>
</gene>
<reference evidence="1" key="1">
    <citation type="submission" date="2020-01" db="EMBL/GenBank/DDBJ databases">
        <authorList>
            <consortium name="DOE Joint Genome Institute"/>
            <person name="Haridas S."/>
            <person name="Albert R."/>
            <person name="Binder M."/>
            <person name="Bloem J."/>
            <person name="Labutti K."/>
            <person name="Salamov A."/>
            <person name="Andreopoulos B."/>
            <person name="Baker S.E."/>
            <person name="Barry K."/>
            <person name="Bills G."/>
            <person name="Bluhm B.H."/>
            <person name="Cannon C."/>
            <person name="Castanera R."/>
            <person name="Culley D.E."/>
            <person name="Daum C."/>
            <person name="Ezra D."/>
            <person name="Gonzalez J.B."/>
            <person name="Henrissat B."/>
            <person name="Kuo A."/>
            <person name="Liang C."/>
            <person name="Lipzen A."/>
            <person name="Lutzoni F."/>
            <person name="Magnuson J."/>
            <person name="Mondo S."/>
            <person name="Nolan M."/>
            <person name="Ohm R."/>
            <person name="Pangilinan J."/>
            <person name="Park H.-J."/>
            <person name="Ramirez L."/>
            <person name="Alfaro M."/>
            <person name="Sun H."/>
            <person name="Tritt A."/>
            <person name="Yoshinaga Y."/>
            <person name="Zwiers L.-H."/>
            <person name="Turgeon B.G."/>
            <person name="Goodwin S.B."/>
            <person name="Spatafora J.W."/>
            <person name="Crous P.W."/>
            <person name="Grigoriev I.V."/>
        </authorList>
    </citation>
    <scope>NUCLEOTIDE SEQUENCE</scope>
    <source>
        <strain evidence="1">IPT5</strain>
    </source>
</reference>
<dbReference type="Proteomes" id="UP000799423">
    <property type="component" value="Unassembled WGS sequence"/>
</dbReference>
<name>A0A6A7B7D5_9PLEO</name>
<evidence type="ECO:0000313" key="1">
    <source>
        <dbReference type="EMBL" id="KAF2850208.1"/>
    </source>
</evidence>
<dbReference type="EMBL" id="MU006307">
    <property type="protein sequence ID" value="KAF2850208.1"/>
    <property type="molecule type" value="Genomic_DNA"/>
</dbReference>